<feature type="binding site" evidence="15">
    <location>
        <position position="202"/>
    </location>
    <ligand>
        <name>NADP(+)</name>
        <dbReference type="ChEBI" id="CHEBI:58349"/>
    </ligand>
</feature>
<evidence type="ECO:0000256" key="13">
    <source>
        <dbReference type="PIRNR" id="PIRNR006769"/>
    </source>
</evidence>
<evidence type="ECO:0000256" key="15">
    <source>
        <dbReference type="PIRSR" id="PIRSR006769-2"/>
    </source>
</evidence>
<dbReference type="PANTHER" id="PTHR38011">
    <property type="entry name" value="DIHYDROFOLATE REDUCTASE FAMILY PROTEIN (AFU_ORTHOLOGUE AFUA_8G06820)"/>
    <property type="match status" value="1"/>
</dbReference>
<dbReference type="CDD" id="cd01284">
    <property type="entry name" value="Riboflavin_deaminase-reductase"/>
    <property type="match status" value="1"/>
</dbReference>
<sequence>MTDFAENMMKRAVSLARKGVGKTAPNPAVGCVIVKDGAIVGEGWHRKAGTPHAEIHALRQAGALAEGADVFVTLEPCSHFGKTPPCADALIAAKVARVYVGMVDPNPRVCGKGISKLRAAGIQVEAPLLEEKCRALNEPFIKHVTTGLPFVILKTAMTMDGKIATAGMDSKWVTSEKSRRYVHKLRSELDVIMVGVGTIIKDDPLLTSRIPGGRNPLRVVVDSKLRIPPDAHVLHCDSTAKTVVATISSDEAQVSRLAGLGAEVLSCGEDGDRVDLCCLMAKLGKRGVQSVLLEGGAELAGEALRKGIIDKCMFFYAPKLVAGDGLGPFAGNGAGKMADALKLQWVTVTKIGVDILVQGYPEKICLQG</sequence>
<dbReference type="InterPro" id="IPR016192">
    <property type="entry name" value="APOBEC/CMP_deaminase_Zn-bd"/>
</dbReference>
<dbReference type="InterPro" id="IPR002125">
    <property type="entry name" value="CMP_dCMP_dom"/>
</dbReference>
<dbReference type="GO" id="GO:0009231">
    <property type="term" value="P:riboflavin biosynthetic process"/>
    <property type="evidence" value="ECO:0007669"/>
    <property type="project" value="UniProtKB-UniPathway"/>
</dbReference>
<evidence type="ECO:0000256" key="4">
    <source>
        <dbReference type="ARBA" id="ARBA00005259"/>
    </source>
</evidence>
<organism evidence="18 19">
    <name type="scientific">Geotalea daltonii (strain DSM 22248 / JCM 15807 / FRC-32)</name>
    <name type="common">Geobacter daltonii</name>
    <dbReference type="NCBI Taxonomy" id="316067"/>
    <lineage>
        <taxon>Bacteria</taxon>
        <taxon>Pseudomonadati</taxon>
        <taxon>Thermodesulfobacteriota</taxon>
        <taxon>Desulfuromonadia</taxon>
        <taxon>Geobacterales</taxon>
        <taxon>Geobacteraceae</taxon>
        <taxon>Geotalea</taxon>
    </lineage>
</organism>
<comment type="pathway">
    <text evidence="2 13">Cofactor biosynthesis; riboflavin biosynthesis; 5-amino-6-(D-ribitylamino)uracil from GTP: step 2/4.</text>
</comment>
<comment type="similarity">
    <text evidence="5 13">In the C-terminal section; belongs to the HTP reductase family.</text>
</comment>
<dbReference type="Gene3D" id="3.40.140.10">
    <property type="entry name" value="Cytidine Deaminase, domain 2"/>
    <property type="match status" value="1"/>
</dbReference>
<keyword evidence="8 13" id="KW-0378">Hydrolase</keyword>
<feature type="binding site" evidence="15">
    <location>
        <position position="223"/>
    </location>
    <ligand>
        <name>NADP(+)</name>
        <dbReference type="ChEBI" id="CHEBI:58349"/>
    </ligand>
</feature>
<dbReference type="Pfam" id="PF01872">
    <property type="entry name" value="RibD_C"/>
    <property type="match status" value="1"/>
</dbReference>
<reference evidence="18 19" key="1">
    <citation type="submission" date="2009-01" db="EMBL/GenBank/DDBJ databases">
        <title>Complete sequence of Geobacter sp. FRC-32.</title>
        <authorList>
            <consortium name="US DOE Joint Genome Institute"/>
            <person name="Lucas S."/>
            <person name="Copeland A."/>
            <person name="Lapidus A."/>
            <person name="Glavina del Rio T."/>
            <person name="Dalin E."/>
            <person name="Tice H."/>
            <person name="Bruce D."/>
            <person name="Goodwin L."/>
            <person name="Pitluck S."/>
            <person name="Saunders E."/>
            <person name="Brettin T."/>
            <person name="Detter J.C."/>
            <person name="Han C."/>
            <person name="Larimer F."/>
            <person name="Land M."/>
            <person name="Hauser L."/>
            <person name="Kyrpides N."/>
            <person name="Ovchinnikova G."/>
            <person name="Kostka J."/>
            <person name="Richardson P."/>
        </authorList>
    </citation>
    <scope>NUCLEOTIDE SEQUENCE [LARGE SCALE GENOMIC DNA]</scope>
    <source>
        <strain evidence="19">DSM 22248 / JCM 15807 / FRC-32</strain>
    </source>
</reference>
<proteinExistence type="inferred from homology"/>
<accession>B9M1E3</accession>
<dbReference type="InterPro" id="IPR016193">
    <property type="entry name" value="Cytidine_deaminase-like"/>
</dbReference>
<dbReference type="Pfam" id="PF00383">
    <property type="entry name" value="dCMP_cyt_deam_1"/>
    <property type="match status" value="1"/>
</dbReference>
<dbReference type="InterPro" id="IPR011549">
    <property type="entry name" value="RibD_C"/>
</dbReference>
<dbReference type="PANTHER" id="PTHR38011:SF7">
    <property type="entry name" value="2,5-DIAMINO-6-RIBOSYLAMINO-4(3H)-PYRIMIDINONE 5'-PHOSPHATE REDUCTASE"/>
    <property type="match status" value="1"/>
</dbReference>
<feature type="binding site" evidence="15">
    <location>
        <position position="294"/>
    </location>
    <ligand>
        <name>substrate</name>
    </ligand>
</feature>
<dbReference type="UniPathway" id="UPA00275">
    <property type="reaction ID" value="UER00401"/>
</dbReference>
<dbReference type="PROSITE" id="PS00903">
    <property type="entry name" value="CYT_DCMP_DEAMINASES_1"/>
    <property type="match status" value="1"/>
</dbReference>
<comment type="catalytic activity">
    <reaction evidence="13">
        <text>2,5-diamino-6-hydroxy-4-(5-phosphoribosylamino)-pyrimidine + H2O + H(+) = 5-amino-6-(5-phospho-D-ribosylamino)uracil + NH4(+)</text>
        <dbReference type="Rhea" id="RHEA:21868"/>
        <dbReference type="ChEBI" id="CHEBI:15377"/>
        <dbReference type="ChEBI" id="CHEBI:15378"/>
        <dbReference type="ChEBI" id="CHEBI:28938"/>
        <dbReference type="ChEBI" id="CHEBI:58453"/>
        <dbReference type="ChEBI" id="CHEBI:58614"/>
        <dbReference type="EC" id="3.5.4.26"/>
    </reaction>
</comment>
<comment type="similarity">
    <text evidence="4 13">In the N-terminal section; belongs to the cytidine and deoxycytidylate deaminase family.</text>
</comment>
<dbReference type="FunFam" id="3.40.140.10:FF:000025">
    <property type="entry name" value="Riboflavin biosynthesis protein RibD"/>
    <property type="match status" value="1"/>
</dbReference>
<feature type="active site" description="Proton donor" evidence="14">
    <location>
        <position position="54"/>
    </location>
</feature>
<evidence type="ECO:0000256" key="11">
    <source>
        <dbReference type="ARBA" id="ARBA00023002"/>
    </source>
</evidence>
<evidence type="ECO:0000259" key="17">
    <source>
        <dbReference type="PROSITE" id="PS51747"/>
    </source>
</evidence>
<evidence type="ECO:0000256" key="2">
    <source>
        <dbReference type="ARBA" id="ARBA00004882"/>
    </source>
</evidence>
<dbReference type="KEGG" id="geo:Geob_2675"/>
<evidence type="ECO:0000256" key="3">
    <source>
        <dbReference type="ARBA" id="ARBA00004910"/>
    </source>
</evidence>
<evidence type="ECO:0000256" key="16">
    <source>
        <dbReference type="PIRSR" id="PIRSR006769-3"/>
    </source>
</evidence>
<dbReference type="PROSITE" id="PS51747">
    <property type="entry name" value="CYT_DCMP_DEAMINASES_2"/>
    <property type="match status" value="1"/>
</dbReference>
<evidence type="ECO:0000256" key="12">
    <source>
        <dbReference type="ARBA" id="ARBA00023268"/>
    </source>
</evidence>
<evidence type="ECO:0000256" key="14">
    <source>
        <dbReference type="PIRSR" id="PIRSR006769-1"/>
    </source>
</evidence>
<dbReference type="SUPFAM" id="SSF53927">
    <property type="entry name" value="Cytidine deaminase-like"/>
    <property type="match status" value="1"/>
</dbReference>
<dbReference type="GO" id="GO:0008835">
    <property type="term" value="F:diaminohydroxyphosphoribosylaminopyrimidine deaminase activity"/>
    <property type="evidence" value="ECO:0007669"/>
    <property type="project" value="UniProtKB-EC"/>
</dbReference>
<feature type="binding site" evidence="16">
    <location>
        <position position="77"/>
    </location>
    <ligand>
        <name>Zn(2+)</name>
        <dbReference type="ChEBI" id="CHEBI:29105"/>
        <note>catalytic</note>
    </ligand>
</feature>
<evidence type="ECO:0000256" key="6">
    <source>
        <dbReference type="ARBA" id="ARBA00022619"/>
    </source>
</evidence>
<protein>
    <recommendedName>
        <fullName evidence="13">Riboflavin biosynthesis protein RibD</fullName>
    </recommendedName>
    <domain>
        <recommendedName>
            <fullName evidence="13">Diaminohydroxyphosphoribosylaminopyrimidine deaminase</fullName>
            <shortName evidence="13">DRAP deaminase</shortName>
            <ecNumber evidence="13">3.5.4.26</ecNumber>
        </recommendedName>
        <alternativeName>
            <fullName evidence="13">Riboflavin-specific deaminase</fullName>
        </alternativeName>
    </domain>
    <domain>
        <recommendedName>
            <fullName evidence="13">5-amino-6-(5-phosphoribosylamino)uracil reductase</fullName>
            <ecNumber evidence="13">1.1.1.193</ecNumber>
        </recommendedName>
        <alternativeName>
            <fullName evidence="13">HTP reductase</fullName>
        </alternativeName>
    </domain>
</protein>
<feature type="binding site" evidence="16">
    <location>
        <position position="52"/>
    </location>
    <ligand>
        <name>Zn(2+)</name>
        <dbReference type="ChEBI" id="CHEBI:29105"/>
        <note>catalytic</note>
    </ligand>
</feature>
<dbReference type="eggNOG" id="COG1985">
    <property type="taxonomic scope" value="Bacteria"/>
</dbReference>
<feature type="binding site" evidence="15">
    <location>
        <position position="186"/>
    </location>
    <ligand>
        <name>substrate</name>
    </ligand>
</feature>
<dbReference type="STRING" id="316067.Geob_2675"/>
<comment type="cofactor">
    <cofactor evidence="13 16">
        <name>Zn(2+)</name>
        <dbReference type="ChEBI" id="CHEBI:29105"/>
    </cofactor>
    <text evidence="13 16">Binds 1 zinc ion.</text>
</comment>
<dbReference type="InterPro" id="IPR004794">
    <property type="entry name" value="Eubact_RibD"/>
</dbReference>
<feature type="binding site" evidence="16">
    <location>
        <position position="86"/>
    </location>
    <ligand>
        <name>Zn(2+)</name>
        <dbReference type="ChEBI" id="CHEBI:29105"/>
        <note>catalytic</note>
    </ligand>
</feature>
<dbReference type="GO" id="GO:0050661">
    <property type="term" value="F:NADP binding"/>
    <property type="evidence" value="ECO:0007669"/>
    <property type="project" value="InterPro"/>
</dbReference>
<gene>
    <name evidence="18" type="primary">ribD</name>
    <name evidence="18" type="ordered locus">Geob_2675</name>
</gene>
<comment type="catalytic activity">
    <reaction evidence="13">
        <text>5-amino-6-(5-phospho-D-ribitylamino)uracil + NADP(+) = 5-amino-6-(5-phospho-D-ribosylamino)uracil + NADPH + H(+)</text>
        <dbReference type="Rhea" id="RHEA:17845"/>
        <dbReference type="ChEBI" id="CHEBI:15378"/>
        <dbReference type="ChEBI" id="CHEBI:57783"/>
        <dbReference type="ChEBI" id="CHEBI:58349"/>
        <dbReference type="ChEBI" id="CHEBI:58421"/>
        <dbReference type="ChEBI" id="CHEBI:58453"/>
        <dbReference type="EC" id="1.1.1.193"/>
    </reaction>
</comment>
<evidence type="ECO:0000256" key="9">
    <source>
        <dbReference type="ARBA" id="ARBA00022833"/>
    </source>
</evidence>
<evidence type="ECO:0000256" key="8">
    <source>
        <dbReference type="ARBA" id="ARBA00022801"/>
    </source>
</evidence>
<dbReference type="InterPro" id="IPR050765">
    <property type="entry name" value="Riboflavin_Biosynth_HTPR"/>
</dbReference>
<evidence type="ECO:0000313" key="18">
    <source>
        <dbReference type="EMBL" id="ACM21025.1"/>
    </source>
</evidence>
<dbReference type="RefSeq" id="WP_012647753.1">
    <property type="nucleotide sequence ID" value="NC_011979.1"/>
</dbReference>
<dbReference type="NCBIfam" id="TIGR00227">
    <property type="entry name" value="ribD_Cterm"/>
    <property type="match status" value="1"/>
</dbReference>
<dbReference type="Proteomes" id="UP000007721">
    <property type="component" value="Chromosome"/>
</dbReference>
<dbReference type="EC" id="3.5.4.26" evidence="13"/>
<keyword evidence="19" id="KW-1185">Reference proteome</keyword>
<dbReference type="GO" id="GO:0008270">
    <property type="term" value="F:zinc ion binding"/>
    <property type="evidence" value="ECO:0007669"/>
    <property type="project" value="InterPro"/>
</dbReference>
<dbReference type="EC" id="1.1.1.193" evidence="13"/>
<feature type="binding site" evidence="15">
    <location>
        <position position="172"/>
    </location>
    <ligand>
        <name>NADP(+)</name>
        <dbReference type="ChEBI" id="CHEBI:58349"/>
    </ligand>
</feature>
<keyword evidence="11 13" id="KW-0560">Oxidoreductase</keyword>
<dbReference type="SUPFAM" id="SSF53597">
    <property type="entry name" value="Dihydrofolate reductase-like"/>
    <property type="match status" value="1"/>
</dbReference>
<dbReference type="PIRSF" id="PIRSF006769">
    <property type="entry name" value="RibD"/>
    <property type="match status" value="1"/>
</dbReference>
<comment type="function">
    <text evidence="1 13">Converts 2,5-diamino-6-(ribosylamino)-4(3h)-pyrimidinone 5'-phosphate into 5-amino-6-(ribosylamino)-2,4(1h,3h)-pyrimidinedione 5'-phosphate.</text>
</comment>
<feature type="binding site" evidence="15">
    <location>
        <position position="198"/>
    </location>
    <ligand>
        <name>NADP(+)</name>
        <dbReference type="ChEBI" id="CHEBI:58349"/>
    </ligand>
</feature>
<dbReference type="GO" id="GO:0008703">
    <property type="term" value="F:5-amino-6-(5-phosphoribosylamino)uracil reductase activity"/>
    <property type="evidence" value="ECO:0007669"/>
    <property type="project" value="UniProtKB-EC"/>
</dbReference>
<dbReference type="AlphaFoldDB" id="B9M1E3"/>
<evidence type="ECO:0000313" key="19">
    <source>
        <dbReference type="Proteomes" id="UP000007721"/>
    </source>
</evidence>
<feature type="binding site" evidence="15">
    <location>
        <position position="170"/>
    </location>
    <ligand>
        <name>substrate</name>
    </ligand>
</feature>
<dbReference type="InterPro" id="IPR002734">
    <property type="entry name" value="RibDG_C"/>
</dbReference>
<evidence type="ECO:0000256" key="7">
    <source>
        <dbReference type="ARBA" id="ARBA00022723"/>
    </source>
</evidence>
<keyword evidence="7 13" id="KW-0479">Metal-binding</keyword>
<evidence type="ECO:0000256" key="5">
    <source>
        <dbReference type="ARBA" id="ARBA00007417"/>
    </source>
</evidence>
<feature type="binding site" evidence="15">
    <location>
        <position position="206"/>
    </location>
    <ligand>
        <name>substrate</name>
    </ligand>
</feature>
<keyword evidence="12" id="KW-0511">Multifunctional enzyme</keyword>
<dbReference type="InterPro" id="IPR024072">
    <property type="entry name" value="DHFR-like_dom_sf"/>
</dbReference>
<name>B9M1E3_GEODF</name>
<feature type="domain" description="CMP/dCMP-type deaminase" evidence="17">
    <location>
        <begin position="3"/>
        <end position="125"/>
    </location>
</feature>
<evidence type="ECO:0000256" key="1">
    <source>
        <dbReference type="ARBA" id="ARBA00002151"/>
    </source>
</evidence>
<dbReference type="EMBL" id="CP001390">
    <property type="protein sequence ID" value="ACM21025.1"/>
    <property type="molecule type" value="Genomic_DNA"/>
</dbReference>
<dbReference type="NCBIfam" id="TIGR00326">
    <property type="entry name" value="eubact_ribD"/>
    <property type="match status" value="1"/>
</dbReference>
<feature type="binding site" evidence="15">
    <location>
        <position position="209"/>
    </location>
    <ligand>
        <name>substrate</name>
    </ligand>
</feature>
<comment type="pathway">
    <text evidence="3 13">Cofactor biosynthesis; riboflavin biosynthesis; 5-amino-6-(D-ribitylamino)uracil from GTP: step 3/4.</text>
</comment>
<keyword evidence="6 13" id="KW-0686">Riboflavin biosynthesis</keyword>
<dbReference type="HOGENOM" id="CLU_036590_1_2_7"/>
<dbReference type="Gene3D" id="3.40.430.10">
    <property type="entry name" value="Dihydrofolate Reductase, subunit A"/>
    <property type="match status" value="1"/>
</dbReference>
<keyword evidence="9 13" id="KW-0862">Zinc</keyword>
<dbReference type="eggNOG" id="COG0117">
    <property type="taxonomic scope" value="Bacteria"/>
</dbReference>
<evidence type="ECO:0000256" key="10">
    <source>
        <dbReference type="ARBA" id="ARBA00022857"/>
    </source>
</evidence>
<feature type="binding site" evidence="15">
    <location>
        <position position="156"/>
    </location>
    <ligand>
        <name>NADP(+)</name>
        <dbReference type="ChEBI" id="CHEBI:58349"/>
    </ligand>
</feature>
<keyword evidence="10 13" id="KW-0521">NADP</keyword>